<organism evidence="1 2">
    <name type="scientific">Rhododendron molle</name>
    <name type="common">Chinese azalea</name>
    <name type="synonym">Azalea mollis</name>
    <dbReference type="NCBI Taxonomy" id="49168"/>
    <lineage>
        <taxon>Eukaryota</taxon>
        <taxon>Viridiplantae</taxon>
        <taxon>Streptophyta</taxon>
        <taxon>Embryophyta</taxon>
        <taxon>Tracheophyta</taxon>
        <taxon>Spermatophyta</taxon>
        <taxon>Magnoliopsida</taxon>
        <taxon>eudicotyledons</taxon>
        <taxon>Gunneridae</taxon>
        <taxon>Pentapetalae</taxon>
        <taxon>asterids</taxon>
        <taxon>Ericales</taxon>
        <taxon>Ericaceae</taxon>
        <taxon>Ericoideae</taxon>
        <taxon>Rhodoreae</taxon>
        <taxon>Rhododendron</taxon>
    </lineage>
</organism>
<comment type="caution">
    <text evidence="1">The sequence shown here is derived from an EMBL/GenBank/DDBJ whole genome shotgun (WGS) entry which is preliminary data.</text>
</comment>
<keyword evidence="2" id="KW-1185">Reference proteome</keyword>
<dbReference type="Proteomes" id="UP001062846">
    <property type="component" value="Chromosome 4"/>
</dbReference>
<sequence>METEARKRDIEYKQKSKKAMKRKFEGEKEEEVEEKKDESDSMLNPVWQTKGIPELCFWTARDSTIY</sequence>
<protein>
    <submittedName>
        <fullName evidence="1">Uncharacterized protein</fullName>
    </submittedName>
</protein>
<evidence type="ECO:0000313" key="1">
    <source>
        <dbReference type="EMBL" id="KAI8561325.1"/>
    </source>
</evidence>
<proteinExistence type="predicted"/>
<evidence type="ECO:0000313" key="2">
    <source>
        <dbReference type="Proteomes" id="UP001062846"/>
    </source>
</evidence>
<accession>A0ACC0P733</accession>
<gene>
    <name evidence="1" type="ORF">RHMOL_Rhmol04G0330200</name>
</gene>
<name>A0ACC0P733_RHOML</name>
<reference evidence="1" key="1">
    <citation type="submission" date="2022-02" db="EMBL/GenBank/DDBJ databases">
        <title>Plant Genome Project.</title>
        <authorList>
            <person name="Zhang R.-G."/>
        </authorList>
    </citation>
    <scope>NUCLEOTIDE SEQUENCE</scope>
    <source>
        <strain evidence="1">AT1</strain>
    </source>
</reference>
<dbReference type="EMBL" id="CM046391">
    <property type="protein sequence ID" value="KAI8561325.1"/>
    <property type="molecule type" value="Genomic_DNA"/>
</dbReference>